<comment type="similarity">
    <text evidence="1">Belongs to the methyltransferase superfamily.</text>
</comment>
<reference evidence="6" key="1">
    <citation type="journal article" date="2019" name="Int. J. Syst. Evol. Microbiol.">
        <title>The Global Catalogue of Microorganisms (GCM) 10K type strain sequencing project: providing services to taxonomists for standard genome sequencing and annotation.</title>
        <authorList>
            <consortium name="The Broad Institute Genomics Platform"/>
            <consortium name="The Broad Institute Genome Sequencing Center for Infectious Disease"/>
            <person name="Wu L."/>
            <person name="Ma J."/>
        </authorList>
    </citation>
    <scope>NUCLEOTIDE SEQUENCE [LARGE SCALE GENOMIC DNA]</scope>
    <source>
        <strain evidence="6">CGMCC 1.3240</strain>
    </source>
</reference>
<keyword evidence="2 5" id="KW-0489">Methyltransferase</keyword>
<gene>
    <name evidence="5" type="ORF">ACFPYJ_30595</name>
</gene>
<protein>
    <submittedName>
        <fullName evidence="5">Class I SAM-dependent methyltransferase</fullName>
        <ecNumber evidence="5">2.1.1.-</ecNumber>
    </submittedName>
</protein>
<dbReference type="InterPro" id="IPR051052">
    <property type="entry name" value="Diverse_substrate_MTase"/>
</dbReference>
<dbReference type="GO" id="GO:0008168">
    <property type="term" value="F:methyltransferase activity"/>
    <property type="evidence" value="ECO:0007669"/>
    <property type="project" value="UniProtKB-KW"/>
</dbReference>
<proteinExistence type="inferred from homology"/>
<dbReference type="CDD" id="cd02440">
    <property type="entry name" value="AdoMet_MTases"/>
    <property type="match status" value="1"/>
</dbReference>
<evidence type="ECO:0000256" key="1">
    <source>
        <dbReference type="ARBA" id="ARBA00008361"/>
    </source>
</evidence>
<dbReference type="RefSeq" id="WP_379192046.1">
    <property type="nucleotide sequence ID" value="NZ_JBHSOW010000125.1"/>
</dbReference>
<dbReference type="Pfam" id="PF08241">
    <property type="entry name" value="Methyltransf_11"/>
    <property type="match status" value="1"/>
</dbReference>
<accession>A0ABW0W6B5</accession>
<dbReference type="PANTHER" id="PTHR44942">
    <property type="entry name" value="METHYLTRANSF_11 DOMAIN-CONTAINING PROTEIN"/>
    <property type="match status" value="1"/>
</dbReference>
<name>A0ABW0W6B5_9BACL</name>
<dbReference type="EMBL" id="JBHSOW010000125">
    <property type="protein sequence ID" value="MFC5653390.1"/>
    <property type="molecule type" value="Genomic_DNA"/>
</dbReference>
<keyword evidence="3 5" id="KW-0808">Transferase</keyword>
<dbReference type="InterPro" id="IPR013216">
    <property type="entry name" value="Methyltransf_11"/>
</dbReference>
<feature type="domain" description="Methyltransferase type 11" evidence="4">
    <location>
        <begin position="43"/>
        <end position="134"/>
    </location>
</feature>
<sequence length="251" mass="28234">MDSTNRFSNRVEMYVQYRPSYPTEAVNHIAAKAGLKENAVIADVGSGTGIFTRILLDRGYRVFAVEPNKEMREAAEKALSKYKSFVSINGTAEAATLPGNSVDCIVSAQAFHWFDIEPTRLEFSRMLKPGGIAALVWNRRLSEADAFATEYEQLLKQSAVDYTIVDHRLLGHEQFAAFFRDGQYERNEFANEQKFDLAGLIGRALSSSYTPPPGTEHHEAFLAKLEAIFHKHQQNGQVTFHYKTEVYSGKV</sequence>
<evidence type="ECO:0000256" key="3">
    <source>
        <dbReference type="ARBA" id="ARBA00022679"/>
    </source>
</evidence>
<dbReference type="GO" id="GO:0032259">
    <property type="term" value="P:methylation"/>
    <property type="evidence" value="ECO:0007669"/>
    <property type="project" value="UniProtKB-KW"/>
</dbReference>
<dbReference type="Gene3D" id="3.40.50.150">
    <property type="entry name" value="Vaccinia Virus protein VP39"/>
    <property type="match status" value="1"/>
</dbReference>
<evidence type="ECO:0000256" key="2">
    <source>
        <dbReference type="ARBA" id="ARBA00022603"/>
    </source>
</evidence>
<dbReference type="SUPFAM" id="SSF53335">
    <property type="entry name" value="S-adenosyl-L-methionine-dependent methyltransferases"/>
    <property type="match status" value="1"/>
</dbReference>
<evidence type="ECO:0000313" key="5">
    <source>
        <dbReference type="EMBL" id="MFC5653390.1"/>
    </source>
</evidence>
<dbReference type="InterPro" id="IPR029063">
    <property type="entry name" value="SAM-dependent_MTases_sf"/>
</dbReference>
<evidence type="ECO:0000313" key="6">
    <source>
        <dbReference type="Proteomes" id="UP001596047"/>
    </source>
</evidence>
<dbReference type="Proteomes" id="UP001596047">
    <property type="component" value="Unassembled WGS sequence"/>
</dbReference>
<dbReference type="PANTHER" id="PTHR44942:SF4">
    <property type="entry name" value="METHYLTRANSFERASE TYPE 11 DOMAIN-CONTAINING PROTEIN"/>
    <property type="match status" value="1"/>
</dbReference>
<organism evidence="5 6">
    <name type="scientific">Paenibacillus solisilvae</name>
    <dbReference type="NCBI Taxonomy" id="2486751"/>
    <lineage>
        <taxon>Bacteria</taxon>
        <taxon>Bacillati</taxon>
        <taxon>Bacillota</taxon>
        <taxon>Bacilli</taxon>
        <taxon>Bacillales</taxon>
        <taxon>Paenibacillaceae</taxon>
        <taxon>Paenibacillus</taxon>
    </lineage>
</organism>
<keyword evidence="6" id="KW-1185">Reference proteome</keyword>
<comment type="caution">
    <text evidence="5">The sequence shown here is derived from an EMBL/GenBank/DDBJ whole genome shotgun (WGS) entry which is preliminary data.</text>
</comment>
<evidence type="ECO:0000259" key="4">
    <source>
        <dbReference type="Pfam" id="PF08241"/>
    </source>
</evidence>
<dbReference type="EC" id="2.1.1.-" evidence="5"/>